<dbReference type="STRING" id="33036.HMPREF3200_01831"/>
<evidence type="ECO:0000313" key="3">
    <source>
        <dbReference type="EMBL" id="KWZ76427.1"/>
    </source>
</evidence>
<dbReference type="HAMAP" id="MF_00003">
    <property type="entry name" value="RbfA"/>
    <property type="match status" value="1"/>
</dbReference>
<dbReference type="Gene3D" id="3.30.300.20">
    <property type="match status" value="1"/>
</dbReference>
<dbReference type="GO" id="GO:0030490">
    <property type="term" value="P:maturation of SSU-rRNA"/>
    <property type="evidence" value="ECO:0007669"/>
    <property type="project" value="UniProtKB-UniRule"/>
</dbReference>
<dbReference type="InterPro" id="IPR000238">
    <property type="entry name" value="RbfA"/>
</dbReference>
<name>A0A133KA81_9FIRM</name>
<dbReference type="NCBIfam" id="TIGR00082">
    <property type="entry name" value="rbfA"/>
    <property type="match status" value="1"/>
</dbReference>
<dbReference type="PANTHER" id="PTHR33515:SF1">
    <property type="entry name" value="RIBOSOME-BINDING FACTOR A, CHLOROPLASTIC-RELATED"/>
    <property type="match status" value="1"/>
</dbReference>
<dbReference type="PANTHER" id="PTHR33515">
    <property type="entry name" value="RIBOSOME-BINDING FACTOR A, CHLOROPLASTIC-RELATED"/>
    <property type="match status" value="1"/>
</dbReference>
<dbReference type="InterPro" id="IPR015946">
    <property type="entry name" value="KH_dom-like_a/b"/>
</dbReference>
<comment type="subunit">
    <text evidence="2">Monomer. Binds 30S ribosomal subunits, but not 50S ribosomal subunits or 70S ribosomes.</text>
</comment>
<evidence type="ECO:0000313" key="4">
    <source>
        <dbReference type="Proteomes" id="UP000070383"/>
    </source>
</evidence>
<comment type="similarity">
    <text evidence="2">Belongs to the RbfA family.</text>
</comment>
<organism evidence="3 4">
    <name type="scientific">Anaerococcus tetradius</name>
    <dbReference type="NCBI Taxonomy" id="33036"/>
    <lineage>
        <taxon>Bacteria</taxon>
        <taxon>Bacillati</taxon>
        <taxon>Bacillota</taxon>
        <taxon>Tissierellia</taxon>
        <taxon>Tissierellales</taxon>
        <taxon>Peptoniphilaceae</taxon>
        <taxon>Anaerococcus</taxon>
    </lineage>
</organism>
<comment type="caution">
    <text evidence="3">The sequence shown here is derived from an EMBL/GenBank/DDBJ whole genome shotgun (WGS) entry which is preliminary data.</text>
</comment>
<dbReference type="OrthoDB" id="307788at2"/>
<evidence type="ECO:0000256" key="1">
    <source>
        <dbReference type="ARBA" id="ARBA00022517"/>
    </source>
</evidence>
<gene>
    <name evidence="2" type="primary">rbfA</name>
    <name evidence="3" type="ORF">HMPREF3200_01831</name>
</gene>
<keyword evidence="4" id="KW-1185">Reference proteome</keyword>
<dbReference type="InterPro" id="IPR023799">
    <property type="entry name" value="RbfA_dom_sf"/>
</dbReference>
<comment type="subcellular location">
    <subcellularLocation>
        <location evidence="2">Cytoplasm</location>
    </subcellularLocation>
</comment>
<keyword evidence="1 2" id="KW-0690">Ribosome biogenesis</keyword>
<dbReference type="SUPFAM" id="SSF89919">
    <property type="entry name" value="Ribosome-binding factor A, RbfA"/>
    <property type="match status" value="1"/>
</dbReference>
<dbReference type="Pfam" id="PF02033">
    <property type="entry name" value="RBFA"/>
    <property type="match status" value="1"/>
</dbReference>
<keyword evidence="2" id="KW-0963">Cytoplasm</keyword>
<dbReference type="PATRIC" id="fig|33036.3.peg.1809"/>
<dbReference type="InterPro" id="IPR020053">
    <property type="entry name" value="Ribosome-bd_factorA_CS"/>
</dbReference>
<comment type="function">
    <text evidence="2">One of several proteins that assist in the late maturation steps of the functional core of the 30S ribosomal subunit. Associates with free 30S ribosomal subunits (but not with 30S subunits that are part of 70S ribosomes or polysomes). Required for efficient processing of 16S rRNA. May interact with the 5'-terminal helix region of 16S rRNA.</text>
</comment>
<evidence type="ECO:0000256" key="2">
    <source>
        <dbReference type="HAMAP-Rule" id="MF_00003"/>
    </source>
</evidence>
<dbReference type="GO" id="GO:0043024">
    <property type="term" value="F:ribosomal small subunit binding"/>
    <property type="evidence" value="ECO:0007669"/>
    <property type="project" value="TreeGrafter"/>
</dbReference>
<dbReference type="AlphaFoldDB" id="A0A133KA81"/>
<dbReference type="PROSITE" id="PS01319">
    <property type="entry name" value="RBFA"/>
    <property type="match status" value="1"/>
</dbReference>
<accession>A0A133KA81</accession>
<proteinExistence type="inferred from homology"/>
<dbReference type="Proteomes" id="UP000070383">
    <property type="component" value="Unassembled WGS sequence"/>
</dbReference>
<protein>
    <recommendedName>
        <fullName evidence="2">Ribosome-binding factor A</fullName>
    </recommendedName>
</protein>
<dbReference type="EMBL" id="LRPM01000086">
    <property type="protein sequence ID" value="KWZ76427.1"/>
    <property type="molecule type" value="Genomic_DNA"/>
</dbReference>
<reference evidence="4" key="1">
    <citation type="submission" date="2016-01" db="EMBL/GenBank/DDBJ databases">
        <authorList>
            <person name="Mitreva M."/>
            <person name="Pepin K.H."/>
            <person name="Mihindukulasuriya K.A."/>
            <person name="Fulton R."/>
            <person name="Fronick C."/>
            <person name="O'Laughlin M."/>
            <person name="Miner T."/>
            <person name="Herter B."/>
            <person name="Rosa B.A."/>
            <person name="Cordes M."/>
            <person name="Tomlinson C."/>
            <person name="Wollam A."/>
            <person name="Palsikar V.B."/>
            <person name="Mardis E.R."/>
            <person name="Wilson R.K."/>
        </authorList>
    </citation>
    <scope>NUCLEOTIDE SEQUENCE [LARGE SCALE GENOMIC DNA]</scope>
    <source>
        <strain evidence="4">MJR8151</strain>
    </source>
</reference>
<dbReference type="RefSeq" id="WP_060929900.1">
    <property type="nucleotide sequence ID" value="NZ_CAMUDP010000011.1"/>
</dbReference>
<sequence>MNKRRTERISSEVKKELSKILRDDLSDPRLSNEAMVSITDVEVTNDLSFADCYISVLGDEQKKEDVLDALDQAKGYIKILIGERMRLRSMPEFRFKLDNSIEHGAYMDKLIAETIAKDKKANEQRENQ</sequence>
<dbReference type="GO" id="GO:0005829">
    <property type="term" value="C:cytosol"/>
    <property type="evidence" value="ECO:0007669"/>
    <property type="project" value="TreeGrafter"/>
</dbReference>